<evidence type="ECO:0000256" key="2">
    <source>
        <dbReference type="ARBA" id="ARBA00023157"/>
    </source>
</evidence>
<keyword evidence="2" id="KW-1015">Disulfide bond</keyword>
<evidence type="ECO:0000256" key="1">
    <source>
        <dbReference type="ARBA" id="ARBA00022729"/>
    </source>
</evidence>
<dbReference type="InterPro" id="IPR000884">
    <property type="entry name" value="TSP1_rpt"/>
</dbReference>
<keyword evidence="1" id="KW-0732">Signal</keyword>
<dbReference type="PANTHER" id="PTHR20920:SF5">
    <property type="entry name" value="SMB DOMAIN-CONTAINING PROTEIN"/>
    <property type="match status" value="1"/>
</dbReference>
<evidence type="ECO:0000313" key="6">
    <source>
        <dbReference type="EMBL" id="KAK3861904.1"/>
    </source>
</evidence>
<evidence type="ECO:0000313" key="7">
    <source>
        <dbReference type="Proteomes" id="UP001286313"/>
    </source>
</evidence>
<feature type="region of interest" description="Disordered" evidence="4">
    <location>
        <begin position="1"/>
        <end position="122"/>
    </location>
</feature>
<dbReference type="InterPro" id="IPR039942">
    <property type="entry name" value="SBSPO"/>
</dbReference>
<evidence type="ECO:0000256" key="4">
    <source>
        <dbReference type="SAM" id="MobiDB-lite"/>
    </source>
</evidence>
<proteinExistence type="predicted"/>
<dbReference type="AlphaFoldDB" id="A0AAE1EV00"/>
<feature type="compositionally biased region" description="Polar residues" evidence="4">
    <location>
        <begin position="102"/>
        <end position="114"/>
    </location>
</feature>
<feature type="non-terminal residue" evidence="6">
    <location>
        <position position="178"/>
    </location>
</feature>
<gene>
    <name evidence="6" type="ORF">Pcinc_032181</name>
</gene>
<name>A0AAE1EV00_PETCI</name>
<sequence length="178" mass="19997">SRIPIGSGVHAAFPSTTPTRYTSADLARPSSSRQRQQQYRNRDEEEDLLPTVGERDNEVNSNSISSLQRLADLVVPMREEPSPPLPPQQQPPRSPPPRRYSTRWSRNTGRSTGRTDVGGSPGQWAEWAACSKTCGIGEQMRTRAVIHPSRRGGRPCPPLKETKWCGSSRDCDHKYFDW</sequence>
<feature type="domain" description="Spondin-like TSP1" evidence="5">
    <location>
        <begin position="123"/>
        <end position="171"/>
    </location>
</feature>
<dbReference type="Gene3D" id="2.20.100.10">
    <property type="entry name" value="Thrombospondin type-1 (TSP1) repeat"/>
    <property type="match status" value="1"/>
</dbReference>
<keyword evidence="7" id="KW-1185">Reference proteome</keyword>
<feature type="compositionally biased region" description="Low complexity" evidence="4">
    <location>
        <begin position="28"/>
        <end position="39"/>
    </location>
</feature>
<dbReference type="SUPFAM" id="SSF82895">
    <property type="entry name" value="TSP-1 type 1 repeat"/>
    <property type="match status" value="1"/>
</dbReference>
<dbReference type="InterPro" id="IPR036383">
    <property type="entry name" value="TSP1_rpt_sf"/>
</dbReference>
<protein>
    <recommendedName>
        <fullName evidence="5">Spondin-like TSP1 domain-containing protein</fullName>
    </recommendedName>
</protein>
<keyword evidence="3" id="KW-0325">Glycoprotein</keyword>
<dbReference type="PROSITE" id="PS50092">
    <property type="entry name" value="TSP1"/>
    <property type="match status" value="1"/>
</dbReference>
<comment type="caution">
    <text evidence="6">The sequence shown here is derived from an EMBL/GenBank/DDBJ whole genome shotgun (WGS) entry which is preliminary data.</text>
</comment>
<dbReference type="Proteomes" id="UP001286313">
    <property type="component" value="Unassembled WGS sequence"/>
</dbReference>
<evidence type="ECO:0000259" key="5">
    <source>
        <dbReference type="Pfam" id="PF19028"/>
    </source>
</evidence>
<dbReference type="Pfam" id="PF19028">
    <property type="entry name" value="TSP1_spondin"/>
    <property type="match status" value="1"/>
</dbReference>
<reference evidence="6" key="1">
    <citation type="submission" date="2023-10" db="EMBL/GenBank/DDBJ databases">
        <title>Genome assemblies of two species of porcelain crab, Petrolisthes cinctipes and Petrolisthes manimaculis (Anomura: Porcellanidae).</title>
        <authorList>
            <person name="Angst P."/>
        </authorList>
    </citation>
    <scope>NUCLEOTIDE SEQUENCE</scope>
    <source>
        <strain evidence="6">PB745_01</strain>
        <tissue evidence="6">Gill</tissue>
    </source>
</reference>
<dbReference type="SMART" id="SM00209">
    <property type="entry name" value="TSP1"/>
    <property type="match status" value="1"/>
</dbReference>
<organism evidence="6 7">
    <name type="scientific">Petrolisthes cinctipes</name>
    <name type="common">Flat porcelain crab</name>
    <dbReference type="NCBI Taxonomy" id="88211"/>
    <lineage>
        <taxon>Eukaryota</taxon>
        <taxon>Metazoa</taxon>
        <taxon>Ecdysozoa</taxon>
        <taxon>Arthropoda</taxon>
        <taxon>Crustacea</taxon>
        <taxon>Multicrustacea</taxon>
        <taxon>Malacostraca</taxon>
        <taxon>Eumalacostraca</taxon>
        <taxon>Eucarida</taxon>
        <taxon>Decapoda</taxon>
        <taxon>Pleocyemata</taxon>
        <taxon>Anomura</taxon>
        <taxon>Galatheoidea</taxon>
        <taxon>Porcellanidae</taxon>
        <taxon>Petrolisthes</taxon>
    </lineage>
</organism>
<feature type="compositionally biased region" description="Polar residues" evidence="4">
    <location>
        <begin position="59"/>
        <end position="68"/>
    </location>
</feature>
<accession>A0AAE1EV00</accession>
<dbReference type="PANTHER" id="PTHR20920">
    <property type="entry name" value="RPE-SPONDIN"/>
    <property type="match status" value="1"/>
</dbReference>
<dbReference type="EMBL" id="JAWQEG010004378">
    <property type="protein sequence ID" value="KAK3861904.1"/>
    <property type="molecule type" value="Genomic_DNA"/>
</dbReference>
<feature type="compositionally biased region" description="Pro residues" evidence="4">
    <location>
        <begin position="82"/>
        <end position="98"/>
    </location>
</feature>
<evidence type="ECO:0000256" key="3">
    <source>
        <dbReference type="ARBA" id="ARBA00023180"/>
    </source>
</evidence>
<dbReference type="InterPro" id="IPR044004">
    <property type="entry name" value="TSP1_spondin_dom"/>
</dbReference>